<name>A0A8D8VTG0_9HEMI</name>
<evidence type="ECO:0000313" key="2">
    <source>
        <dbReference type="EMBL" id="CAG6633035.1"/>
    </source>
</evidence>
<dbReference type="AlphaFoldDB" id="A0A8D8VTG0"/>
<organism evidence="2">
    <name type="scientific">Cacopsylla melanoneura</name>
    <dbReference type="NCBI Taxonomy" id="428564"/>
    <lineage>
        <taxon>Eukaryota</taxon>
        <taxon>Metazoa</taxon>
        <taxon>Ecdysozoa</taxon>
        <taxon>Arthropoda</taxon>
        <taxon>Hexapoda</taxon>
        <taxon>Insecta</taxon>
        <taxon>Pterygota</taxon>
        <taxon>Neoptera</taxon>
        <taxon>Paraneoptera</taxon>
        <taxon>Hemiptera</taxon>
        <taxon>Sternorrhyncha</taxon>
        <taxon>Psylloidea</taxon>
        <taxon>Psyllidae</taxon>
        <taxon>Psyllinae</taxon>
        <taxon>Cacopsylla</taxon>
    </lineage>
</organism>
<protein>
    <submittedName>
        <fullName evidence="2">Uncharacterized protein</fullName>
    </submittedName>
</protein>
<dbReference type="EMBL" id="HBUF01081469">
    <property type="protein sequence ID" value="CAG6633035.1"/>
    <property type="molecule type" value="Transcribed_RNA"/>
</dbReference>
<keyword evidence="1" id="KW-0732">Signal</keyword>
<sequence length="174" mass="19061">MLSSIVLLIVLTAPIALFSFSALGRAQSPTNGGIPVHQVSTGETLLLNNHSPFQIDRAVHQKVIEMVKLGAKIFLEINGTQIDSIVATMTKEAKKFLQKDGTKEIEEKFLPFIYTQAEKLIDLINKALYGKVNKSIMQKRFFFLPAILPVILPALIPVIKDVVIPAAAQAIANV</sequence>
<feature type="signal peptide" evidence="1">
    <location>
        <begin position="1"/>
        <end position="26"/>
    </location>
</feature>
<evidence type="ECO:0000256" key="1">
    <source>
        <dbReference type="SAM" id="SignalP"/>
    </source>
</evidence>
<feature type="chain" id="PRO_5034078514" evidence="1">
    <location>
        <begin position="27"/>
        <end position="174"/>
    </location>
</feature>
<accession>A0A8D8VTG0</accession>
<reference evidence="2" key="1">
    <citation type="submission" date="2021-05" db="EMBL/GenBank/DDBJ databases">
        <authorList>
            <person name="Alioto T."/>
            <person name="Alioto T."/>
            <person name="Gomez Garrido J."/>
        </authorList>
    </citation>
    <scope>NUCLEOTIDE SEQUENCE</scope>
</reference>
<proteinExistence type="predicted"/>